<keyword evidence="1" id="KW-0812">Transmembrane</keyword>
<keyword evidence="1" id="KW-0472">Membrane</keyword>
<dbReference type="GeneID" id="109282633"/>
<dbReference type="GO" id="GO:0005615">
    <property type="term" value="C:extracellular space"/>
    <property type="evidence" value="ECO:0007669"/>
    <property type="project" value="TreeGrafter"/>
</dbReference>
<keyword evidence="5" id="KW-1185">Reference proteome</keyword>
<feature type="signal peptide" evidence="2">
    <location>
        <begin position="1"/>
        <end position="23"/>
    </location>
</feature>
<dbReference type="GO" id="GO:0031419">
    <property type="term" value="F:cobalamin binding"/>
    <property type="evidence" value="ECO:0007669"/>
    <property type="project" value="TreeGrafter"/>
</dbReference>
<gene>
    <name evidence="4" type="primary">TCNL</name>
    <name evidence="4" type="ORF">Y1Q_0006444</name>
</gene>
<sequence length="141" mass="16178">MMQSLAIPLAGFLLLVLPTGGLCQDSEDFSLFPRPRKVFVLYSISADISTFTNDTVLLYVLRDSTFFDVMNAAVAKDCSRFRFTYEYSNLGPYITSVQGLMASDKQRTYWELMSNDVRLDKGAGNYKVTTWERLEIRYSKY</sequence>
<evidence type="ECO:0000256" key="1">
    <source>
        <dbReference type="SAM" id="Phobius"/>
    </source>
</evidence>
<dbReference type="EMBL" id="AKHW03001628">
    <property type="protein sequence ID" value="KYO41707.1"/>
    <property type="molecule type" value="Genomic_DNA"/>
</dbReference>
<name>A0A151NXW4_ALLMI</name>
<dbReference type="OrthoDB" id="6343110at2759"/>
<dbReference type="Gene3D" id="2.170.130.30">
    <property type="match status" value="1"/>
</dbReference>
<accession>A0A151NXW4</accession>
<evidence type="ECO:0000259" key="3">
    <source>
        <dbReference type="Pfam" id="PF14478"/>
    </source>
</evidence>
<reference evidence="4 5" key="1">
    <citation type="journal article" date="2012" name="Genome Biol.">
        <title>Sequencing three crocodilian genomes to illuminate the evolution of archosaurs and amniotes.</title>
        <authorList>
            <person name="St John J.A."/>
            <person name="Braun E.L."/>
            <person name="Isberg S.R."/>
            <person name="Miles L.G."/>
            <person name="Chong A.Y."/>
            <person name="Gongora J."/>
            <person name="Dalzell P."/>
            <person name="Moran C."/>
            <person name="Bed'hom B."/>
            <person name="Abzhanov A."/>
            <person name="Burgess S.C."/>
            <person name="Cooksey A.M."/>
            <person name="Castoe T.A."/>
            <person name="Crawford N.G."/>
            <person name="Densmore L.D."/>
            <person name="Drew J.C."/>
            <person name="Edwards S.V."/>
            <person name="Faircloth B.C."/>
            <person name="Fujita M.K."/>
            <person name="Greenwold M.J."/>
            <person name="Hoffmann F.G."/>
            <person name="Howard J.M."/>
            <person name="Iguchi T."/>
            <person name="Janes D.E."/>
            <person name="Khan S.Y."/>
            <person name="Kohno S."/>
            <person name="de Koning A.J."/>
            <person name="Lance S.L."/>
            <person name="McCarthy F.M."/>
            <person name="McCormack J.E."/>
            <person name="Merchant M.E."/>
            <person name="Peterson D.G."/>
            <person name="Pollock D.D."/>
            <person name="Pourmand N."/>
            <person name="Raney B.J."/>
            <person name="Roessler K.A."/>
            <person name="Sanford J.R."/>
            <person name="Sawyer R.H."/>
            <person name="Schmidt C.J."/>
            <person name="Triplett E.W."/>
            <person name="Tuberville T.D."/>
            <person name="Venegas-Anaya M."/>
            <person name="Howard J.T."/>
            <person name="Jarvis E.D."/>
            <person name="Guillette L.J.Jr."/>
            <person name="Glenn T.C."/>
            <person name="Green R.E."/>
            <person name="Ray D.A."/>
        </authorList>
    </citation>
    <scope>NUCLEOTIDE SEQUENCE [LARGE SCALE GENOMIC DNA]</scope>
    <source>
        <strain evidence="4">KSC_2009_1</strain>
    </source>
</reference>
<protein>
    <submittedName>
        <fullName evidence="4">Transcobalamin like</fullName>
    </submittedName>
</protein>
<feature type="domain" description="Transcobalamin-like C-terminal" evidence="3">
    <location>
        <begin position="63"/>
        <end position="139"/>
    </location>
</feature>
<dbReference type="Proteomes" id="UP000050525">
    <property type="component" value="Unassembled WGS sequence"/>
</dbReference>
<dbReference type="PANTHER" id="PTHR10559">
    <property type="entry name" value="TRANSCOBALAMIN-1/GASTRIC INTRINSIC FACTOR"/>
    <property type="match status" value="1"/>
</dbReference>
<dbReference type="KEGG" id="amj:109282633"/>
<dbReference type="InterPro" id="IPR027954">
    <property type="entry name" value="Transcobalamin-like_C"/>
</dbReference>
<dbReference type="InterPro" id="IPR051588">
    <property type="entry name" value="Cobalamin_Transport"/>
</dbReference>
<evidence type="ECO:0000256" key="2">
    <source>
        <dbReference type="SAM" id="SignalP"/>
    </source>
</evidence>
<dbReference type="PANTHER" id="PTHR10559:SF13">
    <property type="entry name" value="TRANSCOBALAMIN-1"/>
    <property type="match status" value="1"/>
</dbReference>
<comment type="caution">
    <text evidence="4">The sequence shown here is derived from an EMBL/GenBank/DDBJ whole genome shotgun (WGS) entry which is preliminary data.</text>
</comment>
<feature type="chain" id="PRO_5007586479" evidence="2">
    <location>
        <begin position="24"/>
        <end position="141"/>
    </location>
</feature>
<organism evidence="4 5">
    <name type="scientific">Alligator mississippiensis</name>
    <name type="common">American alligator</name>
    <dbReference type="NCBI Taxonomy" id="8496"/>
    <lineage>
        <taxon>Eukaryota</taxon>
        <taxon>Metazoa</taxon>
        <taxon>Chordata</taxon>
        <taxon>Craniata</taxon>
        <taxon>Vertebrata</taxon>
        <taxon>Euteleostomi</taxon>
        <taxon>Archelosauria</taxon>
        <taxon>Archosauria</taxon>
        <taxon>Crocodylia</taxon>
        <taxon>Alligatoridae</taxon>
        <taxon>Alligatorinae</taxon>
        <taxon>Alligator</taxon>
    </lineage>
</organism>
<dbReference type="Pfam" id="PF14478">
    <property type="entry name" value="DUF4430"/>
    <property type="match status" value="1"/>
</dbReference>
<dbReference type="GO" id="GO:0015889">
    <property type="term" value="P:cobalamin transport"/>
    <property type="evidence" value="ECO:0007669"/>
    <property type="project" value="TreeGrafter"/>
</dbReference>
<feature type="transmembrane region" description="Helical" evidence="1">
    <location>
        <begin position="39"/>
        <end position="61"/>
    </location>
</feature>
<proteinExistence type="predicted"/>
<keyword evidence="2" id="KW-0732">Signal</keyword>
<dbReference type="AlphaFoldDB" id="A0A151NXW4"/>
<evidence type="ECO:0000313" key="4">
    <source>
        <dbReference type="EMBL" id="KYO41707.1"/>
    </source>
</evidence>
<dbReference type="PhylomeDB" id="A0A151NXW4"/>
<evidence type="ECO:0000313" key="5">
    <source>
        <dbReference type="Proteomes" id="UP000050525"/>
    </source>
</evidence>
<keyword evidence="1" id="KW-1133">Transmembrane helix</keyword>